<evidence type="ECO:0000313" key="2">
    <source>
        <dbReference type="EMBL" id="KAJ1107857.1"/>
    </source>
</evidence>
<dbReference type="Proteomes" id="UP001066276">
    <property type="component" value="Chromosome 9"/>
</dbReference>
<reference evidence="2" key="1">
    <citation type="journal article" date="2022" name="bioRxiv">
        <title>Sequencing and chromosome-scale assembly of the giantPleurodeles waltlgenome.</title>
        <authorList>
            <person name="Brown T."/>
            <person name="Elewa A."/>
            <person name="Iarovenko S."/>
            <person name="Subramanian E."/>
            <person name="Araus A.J."/>
            <person name="Petzold A."/>
            <person name="Susuki M."/>
            <person name="Suzuki K.-i.T."/>
            <person name="Hayashi T."/>
            <person name="Toyoda A."/>
            <person name="Oliveira C."/>
            <person name="Osipova E."/>
            <person name="Leigh N.D."/>
            <person name="Simon A."/>
            <person name="Yun M.H."/>
        </authorList>
    </citation>
    <scope>NUCLEOTIDE SEQUENCE</scope>
    <source>
        <strain evidence="2">20211129_DDA</strain>
        <tissue evidence="2">Liver</tissue>
    </source>
</reference>
<proteinExistence type="predicted"/>
<keyword evidence="3" id="KW-1185">Reference proteome</keyword>
<organism evidence="2 3">
    <name type="scientific">Pleurodeles waltl</name>
    <name type="common">Iberian ribbed newt</name>
    <dbReference type="NCBI Taxonomy" id="8319"/>
    <lineage>
        <taxon>Eukaryota</taxon>
        <taxon>Metazoa</taxon>
        <taxon>Chordata</taxon>
        <taxon>Craniata</taxon>
        <taxon>Vertebrata</taxon>
        <taxon>Euteleostomi</taxon>
        <taxon>Amphibia</taxon>
        <taxon>Batrachia</taxon>
        <taxon>Caudata</taxon>
        <taxon>Salamandroidea</taxon>
        <taxon>Salamandridae</taxon>
        <taxon>Pleurodelinae</taxon>
        <taxon>Pleurodeles</taxon>
    </lineage>
</organism>
<accession>A0AAV7MXA3</accession>
<dbReference type="EMBL" id="JANPWB010000013">
    <property type="protein sequence ID" value="KAJ1107857.1"/>
    <property type="molecule type" value="Genomic_DNA"/>
</dbReference>
<feature type="region of interest" description="Disordered" evidence="1">
    <location>
        <begin position="1"/>
        <end position="29"/>
    </location>
</feature>
<gene>
    <name evidence="2" type="ORF">NDU88_005245</name>
</gene>
<comment type="caution">
    <text evidence="2">The sequence shown here is derived from an EMBL/GenBank/DDBJ whole genome shotgun (WGS) entry which is preliminary data.</text>
</comment>
<sequence>MSEGPSQAPPYIYTPDGAHGDLRRGSGLAECSQPARDRWALCSFLPGPGYSAAPRSRRRGHPESGRALELRIPERPSSRFSAHTSFPYMYGGLILRDAGLQGWGEGDLEPRLGRV</sequence>
<evidence type="ECO:0000313" key="3">
    <source>
        <dbReference type="Proteomes" id="UP001066276"/>
    </source>
</evidence>
<dbReference type="AlphaFoldDB" id="A0AAV7MXA3"/>
<evidence type="ECO:0000256" key="1">
    <source>
        <dbReference type="SAM" id="MobiDB-lite"/>
    </source>
</evidence>
<protein>
    <submittedName>
        <fullName evidence="2">Uncharacterized protein</fullName>
    </submittedName>
</protein>
<name>A0AAV7MXA3_PLEWA</name>